<dbReference type="SMART" id="SM00342">
    <property type="entry name" value="HTH_ARAC"/>
    <property type="match status" value="1"/>
</dbReference>
<dbReference type="FunFam" id="1.10.10.60:FF:000132">
    <property type="entry name" value="AraC family transcriptional regulator"/>
    <property type="match status" value="1"/>
</dbReference>
<evidence type="ECO:0000313" key="8">
    <source>
        <dbReference type="Proteomes" id="UP000544872"/>
    </source>
</evidence>
<evidence type="ECO:0000256" key="5">
    <source>
        <dbReference type="ARBA" id="ARBA00023163"/>
    </source>
</evidence>
<gene>
    <name evidence="7" type="ORF">FHS48_000157</name>
</gene>
<keyword evidence="1" id="KW-0678">Repressor</keyword>
<keyword evidence="8" id="KW-1185">Reference proteome</keyword>
<dbReference type="CDD" id="cd06124">
    <property type="entry name" value="cupin_NimR-like_N"/>
    <property type="match status" value="1"/>
</dbReference>
<dbReference type="InterPro" id="IPR011051">
    <property type="entry name" value="RmlC_Cupin_sf"/>
</dbReference>
<dbReference type="InterPro" id="IPR018062">
    <property type="entry name" value="HTH_AraC-typ_CS"/>
</dbReference>
<evidence type="ECO:0000256" key="1">
    <source>
        <dbReference type="ARBA" id="ARBA00022491"/>
    </source>
</evidence>
<dbReference type="Gene3D" id="1.10.10.60">
    <property type="entry name" value="Homeodomain-like"/>
    <property type="match status" value="1"/>
</dbReference>
<keyword evidence="2" id="KW-0805">Transcription regulation</keyword>
<dbReference type="RefSeq" id="WP_184260121.1">
    <property type="nucleotide sequence ID" value="NZ_JACIIX010000001.1"/>
</dbReference>
<reference evidence="7 8" key="1">
    <citation type="submission" date="2020-08" db="EMBL/GenBank/DDBJ databases">
        <title>Genomic Encyclopedia of Type Strains, Phase IV (KMG-IV): sequencing the most valuable type-strain genomes for metagenomic binning, comparative biology and taxonomic classification.</title>
        <authorList>
            <person name="Goeker M."/>
        </authorList>
    </citation>
    <scope>NUCLEOTIDE SEQUENCE [LARGE SCALE GENOMIC DNA]</scope>
    <source>
        <strain evidence="7 8">DSM 11590</strain>
    </source>
</reference>
<dbReference type="SUPFAM" id="SSF51182">
    <property type="entry name" value="RmlC-like cupins"/>
    <property type="match status" value="1"/>
</dbReference>
<dbReference type="PRINTS" id="PR00032">
    <property type="entry name" value="HTHARAC"/>
</dbReference>
<dbReference type="SUPFAM" id="SSF46689">
    <property type="entry name" value="Homeodomain-like"/>
    <property type="match status" value="2"/>
</dbReference>
<dbReference type="PROSITE" id="PS00041">
    <property type="entry name" value="HTH_ARAC_FAMILY_1"/>
    <property type="match status" value="1"/>
</dbReference>
<dbReference type="InterPro" id="IPR020449">
    <property type="entry name" value="Tscrpt_reg_AraC-type_HTH"/>
</dbReference>
<dbReference type="EMBL" id="JACIIX010000001">
    <property type="protein sequence ID" value="MBB6208776.1"/>
    <property type="molecule type" value="Genomic_DNA"/>
</dbReference>
<comment type="caution">
    <text evidence="7">The sequence shown here is derived from an EMBL/GenBank/DDBJ whole genome shotgun (WGS) entry which is preliminary data.</text>
</comment>
<evidence type="ECO:0000256" key="2">
    <source>
        <dbReference type="ARBA" id="ARBA00023015"/>
    </source>
</evidence>
<sequence>MSFLPRHFPQPPFATALPQPLYFRTACMPADAAYPSHRHPWGEFVYSYSGVMEVRVGDRQYLVPSQYGLWLPPDVEHQGLNRYEACHSSLYVSGPLCARLPAATCALEISPLVRALLEHLRAVPPQVPDRPEDVRLLEVLVDQLTLARPVGSYLPTSTDPLLAPVLAALEADPGDNRPVAELARQAGTTERTLTRRCLRDLGMPLSEWRQRLRVVAAMTRLEGGRKVETIARDLGYGSPSAFIAMFRRLTGTSPDEYRRRNGGN</sequence>
<dbReference type="Pfam" id="PF02311">
    <property type="entry name" value="AraC_binding"/>
    <property type="match status" value="1"/>
</dbReference>
<dbReference type="Gene3D" id="2.60.120.10">
    <property type="entry name" value="Jelly Rolls"/>
    <property type="match status" value="1"/>
</dbReference>
<dbReference type="InterPro" id="IPR003313">
    <property type="entry name" value="AraC-bd"/>
</dbReference>
<feature type="domain" description="HTH araC/xylS-type" evidence="6">
    <location>
        <begin position="163"/>
        <end position="260"/>
    </location>
</feature>
<dbReference type="GO" id="GO:0043565">
    <property type="term" value="F:sequence-specific DNA binding"/>
    <property type="evidence" value="ECO:0007669"/>
    <property type="project" value="InterPro"/>
</dbReference>
<keyword evidence="4" id="KW-0010">Activator</keyword>
<proteinExistence type="predicted"/>
<evidence type="ECO:0000313" key="7">
    <source>
        <dbReference type="EMBL" id="MBB6208776.1"/>
    </source>
</evidence>
<accession>A0A7W9ZCA0</accession>
<dbReference type="Pfam" id="PF12833">
    <property type="entry name" value="HTH_18"/>
    <property type="match status" value="1"/>
</dbReference>
<dbReference type="AlphaFoldDB" id="A0A7W9ZCA0"/>
<evidence type="ECO:0000256" key="3">
    <source>
        <dbReference type="ARBA" id="ARBA00023125"/>
    </source>
</evidence>
<keyword evidence="3 7" id="KW-0238">DNA-binding</keyword>
<organism evidence="7 8">
    <name type="scientific">Novispirillum itersonii</name>
    <name type="common">Aquaspirillum itersonii</name>
    <dbReference type="NCBI Taxonomy" id="189"/>
    <lineage>
        <taxon>Bacteria</taxon>
        <taxon>Pseudomonadati</taxon>
        <taxon>Pseudomonadota</taxon>
        <taxon>Alphaproteobacteria</taxon>
        <taxon>Rhodospirillales</taxon>
        <taxon>Novispirillaceae</taxon>
        <taxon>Novispirillum</taxon>
    </lineage>
</organism>
<evidence type="ECO:0000259" key="6">
    <source>
        <dbReference type="PROSITE" id="PS01124"/>
    </source>
</evidence>
<dbReference type="InterPro" id="IPR018060">
    <property type="entry name" value="HTH_AraC"/>
</dbReference>
<keyword evidence="5" id="KW-0804">Transcription</keyword>
<evidence type="ECO:0000256" key="4">
    <source>
        <dbReference type="ARBA" id="ARBA00023159"/>
    </source>
</evidence>
<name>A0A7W9ZCA0_NOVIT</name>
<dbReference type="PANTHER" id="PTHR11019">
    <property type="entry name" value="HTH-TYPE TRANSCRIPTIONAL REGULATOR NIMR"/>
    <property type="match status" value="1"/>
</dbReference>
<dbReference type="InterPro" id="IPR009057">
    <property type="entry name" value="Homeodomain-like_sf"/>
</dbReference>
<dbReference type="PANTHER" id="PTHR11019:SF190">
    <property type="entry name" value="ARAC-FAMILY REGULATORY PROTEIN"/>
    <property type="match status" value="1"/>
</dbReference>
<dbReference type="GO" id="GO:0003700">
    <property type="term" value="F:DNA-binding transcription factor activity"/>
    <property type="evidence" value="ECO:0007669"/>
    <property type="project" value="InterPro"/>
</dbReference>
<dbReference type="PROSITE" id="PS01124">
    <property type="entry name" value="HTH_ARAC_FAMILY_2"/>
    <property type="match status" value="1"/>
</dbReference>
<dbReference type="InterPro" id="IPR014710">
    <property type="entry name" value="RmlC-like_jellyroll"/>
</dbReference>
<dbReference type="Proteomes" id="UP000544872">
    <property type="component" value="Unassembled WGS sequence"/>
</dbReference>
<protein>
    <submittedName>
        <fullName evidence="7">AraC-like DNA-binding protein</fullName>
    </submittedName>
</protein>